<dbReference type="InterPro" id="IPR036875">
    <property type="entry name" value="Znf_CCHC_sf"/>
</dbReference>
<reference evidence="3 4" key="1">
    <citation type="submission" date="2024-05" db="EMBL/GenBank/DDBJ databases">
        <title>Genome sequencing and assembly of Indian major carp, Cirrhinus mrigala (Hamilton, 1822).</title>
        <authorList>
            <person name="Mohindra V."/>
            <person name="Chowdhury L.M."/>
            <person name="Lal K."/>
            <person name="Jena J.K."/>
        </authorList>
    </citation>
    <scope>NUCLEOTIDE SEQUENCE [LARGE SCALE GENOMIC DNA]</scope>
    <source>
        <strain evidence="3">CM1030</strain>
        <tissue evidence="3">Blood</tissue>
    </source>
</reference>
<organism evidence="3 4">
    <name type="scientific">Cirrhinus mrigala</name>
    <name type="common">Mrigala</name>
    <dbReference type="NCBI Taxonomy" id="683832"/>
    <lineage>
        <taxon>Eukaryota</taxon>
        <taxon>Metazoa</taxon>
        <taxon>Chordata</taxon>
        <taxon>Craniata</taxon>
        <taxon>Vertebrata</taxon>
        <taxon>Euteleostomi</taxon>
        <taxon>Actinopterygii</taxon>
        <taxon>Neopterygii</taxon>
        <taxon>Teleostei</taxon>
        <taxon>Ostariophysi</taxon>
        <taxon>Cypriniformes</taxon>
        <taxon>Cyprinidae</taxon>
        <taxon>Labeoninae</taxon>
        <taxon>Labeonini</taxon>
        <taxon>Cirrhinus</taxon>
    </lineage>
</organism>
<dbReference type="SUPFAM" id="SSF57756">
    <property type="entry name" value="Retrovirus zinc finger-like domains"/>
    <property type="match status" value="1"/>
</dbReference>
<proteinExistence type="predicted"/>
<feature type="region of interest" description="Disordered" evidence="1">
    <location>
        <begin position="122"/>
        <end position="146"/>
    </location>
</feature>
<feature type="domain" description="CCHC-type" evidence="2">
    <location>
        <begin position="150"/>
        <end position="166"/>
    </location>
</feature>
<dbReference type="AlphaFoldDB" id="A0ABD0MNE9"/>
<accession>A0ABD0MNE9</accession>
<feature type="compositionally biased region" description="Polar residues" evidence="1">
    <location>
        <begin position="260"/>
        <end position="279"/>
    </location>
</feature>
<feature type="region of interest" description="Disordered" evidence="1">
    <location>
        <begin position="185"/>
        <end position="279"/>
    </location>
</feature>
<dbReference type="InterPro" id="IPR001878">
    <property type="entry name" value="Znf_CCHC"/>
</dbReference>
<dbReference type="Proteomes" id="UP001529510">
    <property type="component" value="Unassembled WGS sequence"/>
</dbReference>
<evidence type="ECO:0000259" key="2">
    <source>
        <dbReference type="SMART" id="SM00343"/>
    </source>
</evidence>
<feature type="domain" description="CCHC-type" evidence="2">
    <location>
        <begin position="170"/>
        <end position="186"/>
    </location>
</feature>
<protein>
    <recommendedName>
        <fullName evidence="2">CCHC-type domain-containing protein</fullName>
    </recommendedName>
</protein>
<comment type="caution">
    <text evidence="3">The sequence shown here is derived from an EMBL/GenBank/DDBJ whole genome shotgun (WGS) entry which is preliminary data.</text>
</comment>
<dbReference type="EMBL" id="JAMKFB020000233">
    <property type="protein sequence ID" value="KAL0151622.1"/>
    <property type="molecule type" value="Genomic_DNA"/>
</dbReference>
<feature type="compositionally biased region" description="Basic and acidic residues" evidence="1">
    <location>
        <begin position="125"/>
        <end position="138"/>
    </location>
</feature>
<evidence type="ECO:0000313" key="4">
    <source>
        <dbReference type="Proteomes" id="UP001529510"/>
    </source>
</evidence>
<dbReference type="SMART" id="SM00343">
    <property type="entry name" value="ZnF_C2HC"/>
    <property type="match status" value="2"/>
</dbReference>
<keyword evidence="4" id="KW-1185">Reference proteome</keyword>
<dbReference type="Gene3D" id="4.10.60.10">
    <property type="entry name" value="Zinc finger, CCHC-type"/>
    <property type="match status" value="1"/>
</dbReference>
<evidence type="ECO:0000313" key="3">
    <source>
        <dbReference type="EMBL" id="KAL0151622.1"/>
    </source>
</evidence>
<evidence type="ECO:0000256" key="1">
    <source>
        <dbReference type="SAM" id="MobiDB-lite"/>
    </source>
</evidence>
<name>A0ABD0MNE9_CIRMR</name>
<gene>
    <name evidence="3" type="ORF">M9458_053023</name>
</gene>
<sequence length="279" mass="31243">MAVFSSDSGLCFIEVNESFTDYEERFAQFVEANGIEESKQRSVFLSVGLASTCEFSASLEEQLRDQLVYGICSKDLRARLLSAAYGEQLTWSKVLDIVNNFECTVSGLKAFQHALMRTDSVIYAKPERDPPGAEERTPGKGRRDKSELTPCYRCLGKGHAVSNCKYKDFQCRACDKKGHLERACRNATSKKTTEKKSSFTKSRAANKPAWEHETKYISTKGGSEGEIAPRTTKRVLCRPSKTKWSADQLSRPPDSDASDDLNQPTVEAELQQSETIKDY</sequence>